<feature type="signal peptide" evidence="1">
    <location>
        <begin position="1"/>
        <end position="18"/>
    </location>
</feature>
<comment type="caution">
    <text evidence="2">The sequence shown here is derived from an EMBL/GenBank/DDBJ whole genome shotgun (WGS) entry which is preliminary data.</text>
</comment>
<dbReference type="RefSeq" id="WP_187562339.1">
    <property type="nucleotide sequence ID" value="NZ_JACGWS010000006.1"/>
</dbReference>
<name>A0ABR7Q9P7_9FLAO</name>
<evidence type="ECO:0000313" key="3">
    <source>
        <dbReference type="Proteomes" id="UP000619238"/>
    </source>
</evidence>
<feature type="chain" id="PRO_5046148894" evidence="1">
    <location>
        <begin position="19"/>
        <end position="211"/>
    </location>
</feature>
<evidence type="ECO:0000313" key="2">
    <source>
        <dbReference type="EMBL" id="MBC8755290.1"/>
    </source>
</evidence>
<accession>A0ABR7Q9P7</accession>
<dbReference type="Proteomes" id="UP000619238">
    <property type="component" value="Unassembled WGS sequence"/>
</dbReference>
<evidence type="ECO:0000256" key="1">
    <source>
        <dbReference type="SAM" id="SignalP"/>
    </source>
</evidence>
<organism evidence="2 3">
    <name type="scientific">Kordia aestuariivivens</name>
    <dbReference type="NCBI Taxonomy" id="2759037"/>
    <lineage>
        <taxon>Bacteria</taxon>
        <taxon>Pseudomonadati</taxon>
        <taxon>Bacteroidota</taxon>
        <taxon>Flavobacteriia</taxon>
        <taxon>Flavobacteriales</taxon>
        <taxon>Flavobacteriaceae</taxon>
        <taxon>Kordia</taxon>
    </lineage>
</organism>
<sequence length="211" mass="24714">MKNILFILCLCFSLQTFAQYDWTEGTLYLKDGTVKEGLIKFPKVSKDLIAFNGKQKVRFKKSKKEKKEKFDHTQVAKIVFTYADSETAIYQYIAVSEKMYQLFKVITEGNITLYARTVSYTTSSAVFFPGTLQPVTYDFNDFDEFYILKKGEKIALPLITMRISRSFKKRALEYFADCPRVVAKLKDKSYREQDVRTVVRAYNYCKQINNR</sequence>
<reference evidence="2 3" key="1">
    <citation type="submission" date="2020-07" db="EMBL/GenBank/DDBJ databases">
        <title>Description of Kordia aestuariivivens sp. nov., isolated from a tidal flat.</title>
        <authorList>
            <person name="Park S."/>
            <person name="Yoon J.-H."/>
        </authorList>
    </citation>
    <scope>NUCLEOTIDE SEQUENCE [LARGE SCALE GENOMIC DNA]</scope>
    <source>
        <strain evidence="2 3">YSTF-M3</strain>
    </source>
</reference>
<protein>
    <submittedName>
        <fullName evidence="2">Uncharacterized protein</fullName>
    </submittedName>
</protein>
<keyword evidence="1" id="KW-0732">Signal</keyword>
<proteinExistence type="predicted"/>
<gene>
    <name evidence="2" type="ORF">H2O64_11435</name>
</gene>
<keyword evidence="3" id="KW-1185">Reference proteome</keyword>
<dbReference type="EMBL" id="JACGWS010000006">
    <property type="protein sequence ID" value="MBC8755290.1"/>
    <property type="molecule type" value="Genomic_DNA"/>
</dbReference>